<keyword evidence="1" id="KW-1133">Transmembrane helix</keyword>
<name>A0A225VSU1_9STRA</name>
<proteinExistence type="predicted"/>
<keyword evidence="3" id="KW-1185">Reference proteome</keyword>
<protein>
    <recommendedName>
        <fullName evidence="4">Transmembrane protein</fullName>
    </recommendedName>
</protein>
<feature type="transmembrane region" description="Helical" evidence="1">
    <location>
        <begin position="506"/>
        <end position="526"/>
    </location>
</feature>
<organism evidence="2 3">
    <name type="scientific">Phytophthora megakarya</name>
    <dbReference type="NCBI Taxonomy" id="4795"/>
    <lineage>
        <taxon>Eukaryota</taxon>
        <taxon>Sar</taxon>
        <taxon>Stramenopiles</taxon>
        <taxon>Oomycota</taxon>
        <taxon>Peronosporomycetes</taxon>
        <taxon>Peronosporales</taxon>
        <taxon>Peronosporaceae</taxon>
        <taxon>Phytophthora</taxon>
    </lineage>
</organism>
<feature type="transmembrane region" description="Helical" evidence="1">
    <location>
        <begin position="30"/>
        <end position="57"/>
    </location>
</feature>
<comment type="caution">
    <text evidence="2">The sequence shown here is derived from an EMBL/GenBank/DDBJ whole genome shotgun (WGS) entry which is preliminary data.</text>
</comment>
<dbReference type="OrthoDB" id="123480at2759"/>
<keyword evidence="1" id="KW-0472">Membrane</keyword>
<keyword evidence="1" id="KW-0812">Transmembrane</keyword>
<dbReference type="EMBL" id="NBNE01003130">
    <property type="protein sequence ID" value="OWZ08503.1"/>
    <property type="molecule type" value="Genomic_DNA"/>
</dbReference>
<reference evidence="3" key="1">
    <citation type="submission" date="2017-03" db="EMBL/GenBank/DDBJ databases">
        <title>Phytopthora megakarya and P. palmivora, two closely related causual agents of cacao black pod achieved similar genome size and gene model numbers by different mechanisms.</title>
        <authorList>
            <person name="Ali S."/>
            <person name="Shao J."/>
            <person name="Larry D.J."/>
            <person name="Kronmiller B."/>
            <person name="Shen D."/>
            <person name="Strem M.D."/>
            <person name="Melnick R.L."/>
            <person name="Guiltinan M.J."/>
            <person name="Tyler B.M."/>
            <person name="Meinhardt L.W."/>
            <person name="Bailey B.A."/>
        </authorList>
    </citation>
    <scope>NUCLEOTIDE SEQUENCE [LARGE SCALE GENOMIC DNA]</scope>
    <source>
        <strain evidence="3">zdho120</strain>
    </source>
</reference>
<evidence type="ECO:0008006" key="4">
    <source>
        <dbReference type="Google" id="ProtNLM"/>
    </source>
</evidence>
<feature type="transmembrane region" description="Helical" evidence="1">
    <location>
        <begin position="458"/>
        <end position="485"/>
    </location>
</feature>
<evidence type="ECO:0000313" key="3">
    <source>
        <dbReference type="Proteomes" id="UP000198211"/>
    </source>
</evidence>
<evidence type="ECO:0000256" key="1">
    <source>
        <dbReference type="SAM" id="Phobius"/>
    </source>
</evidence>
<sequence length="752" mass="82942">MGDWAEAYYQEQTQARKNRGWKSLLRPSAVAAYLAIAGRIVVGPLALLLLFFATGYLTDATVFIKADESIFAFTERDSSMAGGCTGCLGPCKIVMLKYKLLEDVAITSAPPFFTFTSLPPTESLYDFSSMSAEELAFAAELDKNGTLCQSSKNEWGTSPIVVTGTAQELLNIVHMAKLNLSPQMVRELELAIERADECVTGWTMMSVVRLFQCPATKGSTDFNQVPAVDTHIFPDYTECRPVVEVDVGSKLAYNTNGEDVLAVVPDQLTLFPYSFTSSLPAMSRSAPCDPTKTKNGDTTVVQSYLRAYYGGCRVRHVNTTGIYIEDTCEVSKHWEGYGLMVHSPDDIPLCSTGDVCIHNYFNSLWEWEHYVTADRPDRVGMNLNTFRSRYADTVALSVLPGVVVMQILLMGVVSLYQVMSHKRSVLLTQIWAYRCQNGRMQVIYLAQISYHLVYNSDLYMLGLATGTLTGESLGNLTCCVFAFSYSFVNLVKARSGDQQLDRHFRLIWEAMQLGITLVVGLLLLTWQKAPFESILAQNAEILRKTSARGAKYCGLNDACVLFSVNMPTVIAVLSVGVGLVAVIGSIIMRKMSPRLQVAVRSARLSLGGSNTQNPPAKISVADTKGKKSAMYETDNDNLTSFERNCLGASFHNLFQDCDDIAYVTYNGVRCTTAEALLLTGYLYYGDHIYQASSVMLLLVARLVPSKALRTFNVLLLRWQVDPKQGTLSHAMSCTWYTASSEEHKLAAATPVA</sequence>
<feature type="transmembrane region" description="Helical" evidence="1">
    <location>
        <begin position="569"/>
        <end position="588"/>
    </location>
</feature>
<evidence type="ECO:0000313" key="2">
    <source>
        <dbReference type="EMBL" id="OWZ08503.1"/>
    </source>
</evidence>
<dbReference type="AlphaFoldDB" id="A0A225VSU1"/>
<gene>
    <name evidence="2" type="ORF">PHMEG_00018943</name>
</gene>
<accession>A0A225VSU1</accession>
<feature type="transmembrane region" description="Helical" evidence="1">
    <location>
        <begin position="394"/>
        <end position="416"/>
    </location>
</feature>
<dbReference type="Proteomes" id="UP000198211">
    <property type="component" value="Unassembled WGS sequence"/>
</dbReference>